<protein>
    <submittedName>
        <fullName evidence="5">Glycosyl transferase family 2 family protein</fullName>
    </submittedName>
</protein>
<keyword evidence="6" id="KW-1185">Reference proteome</keyword>
<feature type="transmembrane region" description="Helical" evidence="4">
    <location>
        <begin position="366"/>
        <end position="390"/>
    </location>
</feature>
<dbReference type="EMBL" id="GL883077">
    <property type="protein sequence ID" value="EGF92897.1"/>
    <property type="molecule type" value="Genomic_DNA"/>
</dbReference>
<evidence type="ECO:0000256" key="1">
    <source>
        <dbReference type="ARBA" id="ARBA00006739"/>
    </source>
</evidence>
<keyword evidence="3 5" id="KW-0808">Transferase</keyword>
<comment type="similarity">
    <text evidence="1">Belongs to the glycosyltransferase 2 family.</text>
</comment>
<dbReference type="PANTHER" id="PTHR43630:SF1">
    <property type="entry name" value="POLY-BETA-1,6-N-ACETYL-D-GLUCOSAMINE SYNTHASE"/>
    <property type="match status" value="1"/>
</dbReference>
<dbReference type="CDD" id="cd06423">
    <property type="entry name" value="CESA_like"/>
    <property type="match status" value="1"/>
</dbReference>
<dbReference type="GO" id="GO:0016757">
    <property type="term" value="F:glycosyltransferase activity"/>
    <property type="evidence" value="ECO:0007669"/>
    <property type="project" value="UniProtKB-KW"/>
</dbReference>
<dbReference type="OrthoDB" id="276604at2"/>
<dbReference type="HOGENOM" id="CLU_044042_1_0_5"/>
<evidence type="ECO:0000256" key="4">
    <source>
        <dbReference type="SAM" id="Phobius"/>
    </source>
</evidence>
<dbReference type="STRING" id="715226.ABI_13350"/>
<gene>
    <name evidence="5" type="ORF">ABI_13350</name>
</gene>
<feature type="transmembrane region" description="Helical" evidence="4">
    <location>
        <begin position="17"/>
        <end position="38"/>
    </location>
</feature>
<keyword evidence="4" id="KW-1133">Transmembrane helix</keyword>
<dbReference type="InterPro" id="IPR029044">
    <property type="entry name" value="Nucleotide-diphossugar_trans"/>
</dbReference>
<name>F4QI30_9CAUL</name>
<feature type="transmembrane region" description="Helical" evidence="4">
    <location>
        <begin position="396"/>
        <end position="418"/>
    </location>
</feature>
<keyword evidence="4" id="KW-0472">Membrane</keyword>
<dbReference type="Proteomes" id="UP000006512">
    <property type="component" value="Unassembled WGS sequence"/>
</dbReference>
<keyword evidence="2" id="KW-0328">Glycosyltransferase</keyword>
<dbReference type="PANTHER" id="PTHR43630">
    <property type="entry name" value="POLY-BETA-1,6-N-ACETYL-D-GLUCOSAMINE SYNTHASE"/>
    <property type="match status" value="1"/>
</dbReference>
<evidence type="ECO:0000313" key="5">
    <source>
        <dbReference type="EMBL" id="EGF92897.1"/>
    </source>
</evidence>
<accession>F4QI30</accession>
<evidence type="ECO:0000256" key="2">
    <source>
        <dbReference type="ARBA" id="ARBA00022676"/>
    </source>
</evidence>
<dbReference type="eggNOG" id="COG1215">
    <property type="taxonomic scope" value="Bacteria"/>
</dbReference>
<sequence length="493" mass="55312">MDIGAQASAFLVDYSPYLLILSWTILGIGVAQNLVYALQLPAAWAELRERSQAEDSESAFQLLISDVAMPISLVVPGYNEEATIVESVRSMLSLRYPDLEIIVVNDGSKDGTLQALIDAFQLQPVTRAHEEAVKHQPIRQVYGSSMYARLLVVDKHNGGKSDAINAGINLSRNPLFCVVDADSLLEIESLLSSVRPFMEDPRHMIAVGGTIRVLNGCVVKNGQVIQSGLPRKFLPLVQYMEYIRAYLMARLAWSRWGILTLISGAFGIFRRSVAVEVGGFTHGTVGEDYELIVKMHKHMRNQDRVYSLRYVPEPVCWTEAPETLKVLSNQRKRWQRGALEVFFRHRDMLLNPRYGKVGMLGFLNNLIIDVLGPIAEVLGYILMPLFWIAGVFSFDFFLAYVALFFAFGVFISVCSLILEELELRRVPRASDLALLLGVAIVENFGYRQLTNVWRIIGWWEFLRGKTSWGTMTRKGFGPKPGSEAAMTITPKNA</sequence>
<dbReference type="SUPFAM" id="SSF53448">
    <property type="entry name" value="Nucleotide-diphospho-sugar transferases"/>
    <property type="match status" value="1"/>
</dbReference>
<proteinExistence type="inferred from homology"/>
<evidence type="ECO:0000256" key="3">
    <source>
        <dbReference type="ARBA" id="ARBA00022679"/>
    </source>
</evidence>
<organism evidence="5 6">
    <name type="scientific">Asticcacaulis biprosthecium C19</name>
    <dbReference type="NCBI Taxonomy" id="715226"/>
    <lineage>
        <taxon>Bacteria</taxon>
        <taxon>Pseudomonadati</taxon>
        <taxon>Pseudomonadota</taxon>
        <taxon>Alphaproteobacteria</taxon>
        <taxon>Caulobacterales</taxon>
        <taxon>Caulobacteraceae</taxon>
        <taxon>Asticcacaulis</taxon>
    </lineage>
</organism>
<dbReference type="AlphaFoldDB" id="F4QI30"/>
<dbReference type="Gene3D" id="3.90.550.10">
    <property type="entry name" value="Spore Coat Polysaccharide Biosynthesis Protein SpsA, Chain A"/>
    <property type="match status" value="1"/>
</dbReference>
<evidence type="ECO:0000313" key="6">
    <source>
        <dbReference type="Proteomes" id="UP000006512"/>
    </source>
</evidence>
<keyword evidence="4" id="KW-0812">Transmembrane</keyword>
<reference evidence="6" key="1">
    <citation type="submission" date="2011-03" db="EMBL/GenBank/DDBJ databases">
        <title>Draft genome sequence of Brevundimonas diminuta.</title>
        <authorList>
            <person name="Brown P.J.B."/>
            <person name="Buechlein A."/>
            <person name="Hemmerich C."/>
            <person name="Brun Y.V."/>
        </authorList>
    </citation>
    <scope>NUCLEOTIDE SEQUENCE [LARGE SCALE GENOMIC DNA]</scope>
    <source>
        <strain evidence="6">C19</strain>
    </source>
</reference>
<dbReference type="Pfam" id="PF13641">
    <property type="entry name" value="Glyco_tranf_2_3"/>
    <property type="match status" value="1"/>
</dbReference>
<dbReference type="RefSeq" id="WP_006272079.1">
    <property type="nucleotide sequence ID" value="NZ_GL883077.1"/>
</dbReference>